<evidence type="ECO:0000313" key="2">
    <source>
        <dbReference type="Proteomes" id="UP000236151"/>
    </source>
</evidence>
<dbReference type="OrthoDB" id="9761519at2"/>
<dbReference type="Gene3D" id="3.40.50.880">
    <property type="match status" value="1"/>
</dbReference>
<dbReference type="InterPro" id="IPR053161">
    <property type="entry name" value="Ulvan_degrading_GH"/>
</dbReference>
<protein>
    <recommendedName>
        <fullName evidence="3">Glycoside hydrolase</fullName>
    </recommendedName>
</protein>
<proteinExistence type="predicted"/>
<reference evidence="1 2" key="1">
    <citation type="submission" date="2017-06" db="EMBL/GenBank/DDBJ databases">
        <title>Investigating the central metabolism of Clostridium thermosuccinogenes.</title>
        <authorList>
            <person name="Koendjbiharie J.G."/>
            <person name="van Kranenburg R."/>
        </authorList>
    </citation>
    <scope>NUCLEOTIDE SEQUENCE [LARGE SCALE GENOMIC DNA]</scope>
    <source>
        <strain evidence="1 2">DSM 5806</strain>
    </source>
</reference>
<keyword evidence="2" id="KW-1185">Reference proteome</keyword>
<name>A0A2K2EX95_9CLOT</name>
<sequence>MLYPKNDSKNLPDSLFKNPTAEYRGAPFWAWNCKLDKELLLKEIDQLKEMGMGGFHIHSRSGMATEYLGDEFMDLVKACNEKAKKNDMLCWLYDEDRWPSGAAGGLVTKDHRYRARYLLFTPRPYSDDKVEKNENISAARGGRNEKGYCLARYQVILENGYLASYKRLKDGETPDEKAKVWWAYLEIASDSPWFNNQAYVNTLDREAIRKFIEITHERYYAELGDDFGKSIPAIFTDEPQFSHKQTFGYAYEERDVVLPFTDDFSVTYKNTYGDDILDYLPELFWELPDGKVSLARYRYHDHLSERFAEAFADTIGSWCKSHGIMLTGHMMEEPTLFSQTQALGEAMRSYRSFQLPGIDILCDSREYTTAKQAQSAAHQYGCPGVLSELYGVTNWDFDFRGHKVAGDWQAALGVTVRVHHLTWVSMAGEAKRDYPASIGYQSPWYKEYPLIEDHFSRLNTALTRGRPHVRIGVIHPIESYWLHWGPREQTSVIREELESNFKNITEWLLFGLLDFDFISESLLPSLCPVENSPVLKVGEMNYDVIVIPACETLRSTTLDRLEAFRMAGGNVVFAGEPARLVDAVESDRAVKLAEKCTRIPFSKSRILETLESYRDVEIRKEDGSRADNLLYQMREDNDQMWLFICHANRMSNPDIAYMENIRIKVKGIWKPVVYDTMTGEIYDIAAEIKDGETHICHSFSQHDSLLLCLKPGKPDNALIHVPKHAEKREMHAYDLPDPVLVTLSEPNALLLDIAEYSFDDGEWMPAEEVLRIDNEFRKKLGYPLRMDAMAQPWVNPDNEAPTHVLSLRFTVWSDIEVKSPCLALENAEQTEIVVNGTKVPSRITGWYVDESISKVELPAIPAGKTEIVLRIPFGPKTNVEWCYLLGDFGVCVHGRHARITEPVRKLAFGDWTHQGLPFYAGNVTYHCPVELKGGKTEIEIPQFRNPVLSVALDDDRKGTIAFAPYKLDLGDVEAGPHTIHITAYGNRVNTFGAVHNCDRSVRWFGPDAWRSTGNRWSYQYQLQPMGILISPRLWMKKADENE</sequence>
<dbReference type="RefSeq" id="WP_103081676.1">
    <property type="nucleotide sequence ID" value="NZ_CP021850.1"/>
</dbReference>
<dbReference type="CDD" id="cd03143">
    <property type="entry name" value="A4_beta-galactosidase_middle_domain"/>
    <property type="match status" value="1"/>
</dbReference>
<gene>
    <name evidence="1" type="ORF">CDQ84_10380</name>
</gene>
<dbReference type="EMBL" id="NIOJ01000025">
    <property type="protein sequence ID" value="PNT98641.1"/>
    <property type="molecule type" value="Genomic_DNA"/>
</dbReference>
<dbReference type="PANTHER" id="PTHR36848:SF2">
    <property type="entry name" value="SECRETED PROTEIN"/>
    <property type="match status" value="1"/>
</dbReference>
<comment type="caution">
    <text evidence="1">The sequence shown here is derived from an EMBL/GenBank/DDBJ whole genome shotgun (WGS) entry which is preliminary data.</text>
</comment>
<dbReference type="AlphaFoldDB" id="A0A2K2EX95"/>
<dbReference type="Proteomes" id="UP000236151">
    <property type="component" value="Unassembled WGS sequence"/>
</dbReference>
<evidence type="ECO:0000313" key="1">
    <source>
        <dbReference type="EMBL" id="PNT98641.1"/>
    </source>
</evidence>
<organism evidence="1 2">
    <name type="scientific">Clostridium thermosuccinogenes</name>
    <dbReference type="NCBI Taxonomy" id="84032"/>
    <lineage>
        <taxon>Bacteria</taxon>
        <taxon>Bacillati</taxon>
        <taxon>Bacillota</taxon>
        <taxon>Clostridia</taxon>
        <taxon>Eubacteriales</taxon>
        <taxon>Clostridiaceae</taxon>
        <taxon>Clostridium</taxon>
    </lineage>
</organism>
<dbReference type="InterPro" id="IPR029062">
    <property type="entry name" value="Class_I_gatase-like"/>
</dbReference>
<dbReference type="KEGG" id="cthd:CDO33_18065"/>
<accession>A0A2K2EX95</accession>
<dbReference type="PANTHER" id="PTHR36848">
    <property type="entry name" value="DNA-BINDING PROTEIN (PUTATIVE SECRETED PROTEIN)-RELATED"/>
    <property type="match status" value="1"/>
</dbReference>
<evidence type="ECO:0008006" key="3">
    <source>
        <dbReference type="Google" id="ProtNLM"/>
    </source>
</evidence>